<organism evidence="2">
    <name type="scientific">Arundo donax</name>
    <name type="common">Giant reed</name>
    <name type="synonym">Donax arundinaceus</name>
    <dbReference type="NCBI Taxonomy" id="35708"/>
    <lineage>
        <taxon>Eukaryota</taxon>
        <taxon>Viridiplantae</taxon>
        <taxon>Streptophyta</taxon>
        <taxon>Embryophyta</taxon>
        <taxon>Tracheophyta</taxon>
        <taxon>Spermatophyta</taxon>
        <taxon>Magnoliopsida</taxon>
        <taxon>Liliopsida</taxon>
        <taxon>Poales</taxon>
        <taxon>Poaceae</taxon>
        <taxon>PACMAD clade</taxon>
        <taxon>Arundinoideae</taxon>
        <taxon>Arundineae</taxon>
        <taxon>Arundo</taxon>
    </lineage>
</organism>
<proteinExistence type="predicted"/>
<feature type="compositionally biased region" description="Pro residues" evidence="1">
    <location>
        <begin position="28"/>
        <end position="39"/>
    </location>
</feature>
<accession>A0A0A8XT18</accession>
<reference evidence="2" key="2">
    <citation type="journal article" date="2015" name="Data Brief">
        <title>Shoot transcriptome of the giant reed, Arundo donax.</title>
        <authorList>
            <person name="Barrero R.A."/>
            <person name="Guerrero F.D."/>
            <person name="Moolhuijzen P."/>
            <person name="Goolsby J.A."/>
            <person name="Tidwell J."/>
            <person name="Bellgard S.E."/>
            <person name="Bellgard M.I."/>
        </authorList>
    </citation>
    <scope>NUCLEOTIDE SEQUENCE</scope>
    <source>
        <tissue evidence="2">Shoot tissue taken approximately 20 cm above the soil surface</tissue>
    </source>
</reference>
<feature type="region of interest" description="Disordered" evidence="1">
    <location>
        <begin position="1"/>
        <end position="113"/>
    </location>
</feature>
<evidence type="ECO:0000256" key="1">
    <source>
        <dbReference type="SAM" id="MobiDB-lite"/>
    </source>
</evidence>
<dbReference type="AlphaFoldDB" id="A0A0A8XT18"/>
<reference evidence="2" key="1">
    <citation type="submission" date="2014-09" db="EMBL/GenBank/DDBJ databases">
        <authorList>
            <person name="Magalhaes I.L.F."/>
            <person name="Oliveira U."/>
            <person name="Santos F.R."/>
            <person name="Vidigal T.H.D.A."/>
            <person name="Brescovit A.D."/>
            <person name="Santos A.J."/>
        </authorList>
    </citation>
    <scope>NUCLEOTIDE SEQUENCE</scope>
    <source>
        <tissue evidence="2">Shoot tissue taken approximately 20 cm above the soil surface</tissue>
    </source>
</reference>
<feature type="compositionally biased region" description="Pro residues" evidence="1">
    <location>
        <begin position="96"/>
        <end position="108"/>
    </location>
</feature>
<sequence length="209" mass="23301">MQPWPRHASSRPQDLDGGHEAARRPCRPHPPAPPLPLLPDPQTHLPASLPLPTSSQPRPPRQGLRRRPPARIQLRSPRPLLVAPRRGLPHPGLLRPRPPGPAPPPSLPRQPAHQTVQRRVLAARLHPRDCGGSCEGRHGLEGGRCRVRALLRDAICGDGARVGRQGRFPQEGRERRLQAAAGGRRPRHRPPRMAEVRRPRSHLCPDRLY</sequence>
<feature type="compositionally biased region" description="Basic and acidic residues" evidence="1">
    <location>
        <begin position="13"/>
        <end position="23"/>
    </location>
</feature>
<name>A0A0A8XT18_ARUDO</name>
<feature type="compositionally biased region" description="Basic and acidic residues" evidence="1">
    <location>
        <begin position="192"/>
        <end position="209"/>
    </location>
</feature>
<dbReference type="EMBL" id="GBRH01281982">
    <property type="protein sequence ID" value="JAD15913.1"/>
    <property type="molecule type" value="Transcribed_RNA"/>
</dbReference>
<feature type="compositionally biased region" description="Low complexity" evidence="1">
    <location>
        <begin position="83"/>
        <end position="95"/>
    </location>
</feature>
<evidence type="ECO:0000313" key="2">
    <source>
        <dbReference type="EMBL" id="JAD15913.1"/>
    </source>
</evidence>
<feature type="region of interest" description="Disordered" evidence="1">
    <location>
        <begin position="160"/>
        <end position="209"/>
    </location>
</feature>
<protein>
    <submittedName>
        <fullName evidence="2">Uncharacterized protein</fullName>
    </submittedName>
</protein>